<sequence length="91" mass="9434">MIENSNEADNTESMSEEVAQNPGARAAAIAQNPALSLEEARNAAEGKAPNAAGSISPDEAENYVPGTSDPNPSSIPTANAPDIEKVREEQN</sequence>
<evidence type="ECO:0000313" key="2">
    <source>
        <dbReference type="EMBL" id="HFN00993.1"/>
    </source>
</evidence>
<evidence type="ECO:0000256" key="1">
    <source>
        <dbReference type="SAM" id="MobiDB-lite"/>
    </source>
</evidence>
<dbReference type="EMBL" id="DSRU01000358">
    <property type="protein sequence ID" value="HFN00993.1"/>
    <property type="molecule type" value="Genomic_DNA"/>
</dbReference>
<feature type="compositionally biased region" description="Polar residues" evidence="1">
    <location>
        <begin position="68"/>
        <end position="77"/>
    </location>
</feature>
<reference evidence="2" key="1">
    <citation type="journal article" date="2020" name="mSystems">
        <title>Genome- and Community-Level Interaction Insights into Carbon Utilization and Element Cycling Functions of Hydrothermarchaeota in Hydrothermal Sediment.</title>
        <authorList>
            <person name="Zhou Z."/>
            <person name="Liu Y."/>
            <person name="Xu W."/>
            <person name="Pan J."/>
            <person name="Luo Z.H."/>
            <person name="Li M."/>
        </authorList>
    </citation>
    <scope>NUCLEOTIDE SEQUENCE [LARGE SCALE GENOMIC DNA]</scope>
    <source>
        <strain evidence="2">SpSt-418</strain>
    </source>
</reference>
<gene>
    <name evidence="2" type="ORF">ENR64_25210</name>
</gene>
<comment type="caution">
    <text evidence="2">The sequence shown here is derived from an EMBL/GenBank/DDBJ whole genome shotgun (WGS) entry which is preliminary data.</text>
</comment>
<feature type="region of interest" description="Disordered" evidence="1">
    <location>
        <begin position="1"/>
        <end position="91"/>
    </location>
</feature>
<accession>A0A7C3PH24</accession>
<name>A0A7C3PH24_9CYAN</name>
<feature type="compositionally biased region" description="Polar residues" evidence="1">
    <location>
        <begin position="1"/>
        <end position="13"/>
    </location>
</feature>
<organism evidence="2">
    <name type="scientific">Oscillatoriales cyanobacterium SpSt-418</name>
    <dbReference type="NCBI Taxonomy" id="2282169"/>
    <lineage>
        <taxon>Bacteria</taxon>
        <taxon>Bacillati</taxon>
        <taxon>Cyanobacteriota</taxon>
        <taxon>Cyanophyceae</taxon>
        <taxon>Oscillatoriophycideae</taxon>
        <taxon>Oscillatoriales</taxon>
    </lineage>
</organism>
<proteinExistence type="predicted"/>
<feature type="compositionally biased region" description="Basic and acidic residues" evidence="1">
    <location>
        <begin position="82"/>
        <end position="91"/>
    </location>
</feature>
<protein>
    <submittedName>
        <fullName evidence="2">Uncharacterized protein</fullName>
    </submittedName>
</protein>
<dbReference type="AlphaFoldDB" id="A0A7C3PH24"/>